<dbReference type="GO" id="GO:0003682">
    <property type="term" value="F:chromatin binding"/>
    <property type="evidence" value="ECO:0007669"/>
    <property type="project" value="UniProtKB-ARBA"/>
</dbReference>
<keyword evidence="12" id="KW-0131">Cell cycle</keyword>
<feature type="compositionally biased region" description="Basic and acidic residues" evidence="14">
    <location>
        <begin position="144"/>
        <end position="160"/>
    </location>
</feature>
<comment type="caution">
    <text evidence="16">The sequence shown here is derived from an EMBL/GenBank/DDBJ whole genome shotgun (WGS) entry which is preliminary data.</text>
</comment>
<dbReference type="AlphaFoldDB" id="A0A9W9YIK4"/>
<dbReference type="PANTHER" id="PTHR12461">
    <property type="entry name" value="HYPOXIA-INDUCIBLE FACTOR 1 ALPHA INHIBITOR-RELATED"/>
    <property type="match status" value="1"/>
</dbReference>
<evidence type="ECO:0000256" key="1">
    <source>
        <dbReference type="ARBA" id="ARBA00001954"/>
    </source>
</evidence>
<protein>
    <recommendedName>
        <fullName evidence="13">JmjC domain-containing protein 5</fullName>
    </recommendedName>
</protein>
<keyword evidence="10" id="KW-0804">Transcription</keyword>
<evidence type="ECO:0000256" key="14">
    <source>
        <dbReference type="SAM" id="MobiDB-lite"/>
    </source>
</evidence>
<evidence type="ECO:0000256" key="4">
    <source>
        <dbReference type="ARBA" id="ARBA00022853"/>
    </source>
</evidence>
<keyword evidence="17" id="KW-1185">Reference proteome</keyword>
<feature type="region of interest" description="Disordered" evidence="14">
    <location>
        <begin position="139"/>
        <end position="160"/>
    </location>
</feature>
<dbReference type="GO" id="GO:0046872">
    <property type="term" value="F:metal ion binding"/>
    <property type="evidence" value="ECO:0007669"/>
    <property type="project" value="UniProtKB-KW"/>
</dbReference>
<dbReference type="PANTHER" id="PTHR12461:SF106">
    <property type="entry name" value="BIFUNCTIONAL PEPTIDASE AND ARGINYL-HYDROXYLASE JMJD5"/>
    <property type="match status" value="1"/>
</dbReference>
<keyword evidence="6 16" id="KW-0560">Oxidoreductase</keyword>
<gene>
    <name evidence="16" type="primary">KDM8</name>
    <name evidence="16" type="ORF">OS493_005866</name>
</gene>
<dbReference type="EMBL" id="MU827779">
    <property type="protein sequence ID" value="KAJ7339468.1"/>
    <property type="molecule type" value="Genomic_DNA"/>
</dbReference>
<dbReference type="PROSITE" id="PS51184">
    <property type="entry name" value="JMJC"/>
    <property type="match status" value="1"/>
</dbReference>
<dbReference type="InterPro" id="IPR041667">
    <property type="entry name" value="Cupin_8"/>
</dbReference>
<evidence type="ECO:0000256" key="8">
    <source>
        <dbReference type="ARBA" id="ARBA00023015"/>
    </source>
</evidence>
<keyword evidence="8" id="KW-0805">Transcription regulation</keyword>
<dbReference type="SUPFAM" id="SSF51197">
    <property type="entry name" value="Clavaminate synthase-like"/>
    <property type="match status" value="1"/>
</dbReference>
<dbReference type="OrthoDB" id="47172at2759"/>
<dbReference type="FunFam" id="2.60.120.650:FF:000019">
    <property type="entry name" value="Bifunctional peptidase and arginyl-hydroxylase JMJD5"/>
    <property type="match status" value="1"/>
</dbReference>
<sequence>MADSSAVLFVQQLPLVKEAGDLNLEQNLSQLTDVGGDPVLFLLTEGVKEFFSDNFDSCLSNCQTVIDICWEKCNTGHWRDVNVIWRETYSYASVFKALCLHSMGRESDAMTACDMGLLLGAPILDNILTRIATEIQKSVQSSSNDRKGVDSAISDHDSEIHSKPDNTKVSMLAKCKEKRKLSDDSLILQSGFEDGNQPKETSTANSFTKRRKGLGTPKINKEFDIDHVVCPSLEAFLTNYMHKDKPVVLDGVMDHWPARTTRQWSIEYLKSIAGCRTVPVELGSRYTDDTWTQKLMTIGDFIDNYIEPIQNGQDAEIAYLAQHQLFDQIPELRRDIITPDYCFLGEGDNDVIINAWFGPRGTISPMHHDPYHNLLAQVVGEKYVRLYSKTESDKLYPHTSKLLDNTSQVDVEDPDLDKFPEFSSAVYHECILKEGQMLYIPPYHWHYVRSLSLSFSVSFWWS</sequence>
<feature type="compositionally biased region" description="Polar residues" evidence="14">
    <location>
        <begin position="198"/>
        <end position="207"/>
    </location>
</feature>
<evidence type="ECO:0000256" key="10">
    <source>
        <dbReference type="ARBA" id="ARBA00023163"/>
    </source>
</evidence>
<name>A0A9W9YIK4_9CNID</name>
<dbReference type="GO" id="GO:0051864">
    <property type="term" value="F:histone H3K36 demethylase activity"/>
    <property type="evidence" value="ECO:0007669"/>
    <property type="project" value="TreeGrafter"/>
</dbReference>
<evidence type="ECO:0000256" key="11">
    <source>
        <dbReference type="ARBA" id="ARBA00023242"/>
    </source>
</evidence>
<evidence type="ECO:0000256" key="9">
    <source>
        <dbReference type="ARBA" id="ARBA00023108"/>
    </source>
</evidence>
<dbReference type="Gene3D" id="2.60.120.650">
    <property type="entry name" value="Cupin"/>
    <property type="match status" value="1"/>
</dbReference>
<comment type="cofactor">
    <cofactor evidence="1">
        <name>Fe(2+)</name>
        <dbReference type="ChEBI" id="CHEBI:29033"/>
    </cofactor>
</comment>
<feature type="region of interest" description="Disordered" evidence="14">
    <location>
        <begin position="189"/>
        <end position="213"/>
    </location>
</feature>
<dbReference type="InterPro" id="IPR056520">
    <property type="entry name" value="ARM_KDM8_N"/>
</dbReference>
<dbReference type="Pfam" id="PF24472">
    <property type="entry name" value="ARM_KDM8_N"/>
    <property type="match status" value="1"/>
</dbReference>
<dbReference type="GO" id="GO:0010468">
    <property type="term" value="P:regulation of gene expression"/>
    <property type="evidence" value="ECO:0007669"/>
    <property type="project" value="UniProtKB-ARBA"/>
</dbReference>
<dbReference type="GO" id="GO:0005634">
    <property type="term" value="C:nucleus"/>
    <property type="evidence" value="ECO:0007669"/>
    <property type="project" value="UniProtKB-SubCell"/>
</dbReference>
<evidence type="ECO:0000259" key="15">
    <source>
        <dbReference type="PROSITE" id="PS51184"/>
    </source>
</evidence>
<feature type="domain" description="JmjC" evidence="15">
    <location>
        <begin position="318"/>
        <end position="462"/>
    </location>
</feature>
<keyword evidence="4" id="KW-0156">Chromatin regulator</keyword>
<evidence type="ECO:0000313" key="17">
    <source>
        <dbReference type="Proteomes" id="UP001163046"/>
    </source>
</evidence>
<keyword evidence="7" id="KW-0408">Iron</keyword>
<organism evidence="16 17">
    <name type="scientific">Desmophyllum pertusum</name>
    <dbReference type="NCBI Taxonomy" id="174260"/>
    <lineage>
        <taxon>Eukaryota</taxon>
        <taxon>Metazoa</taxon>
        <taxon>Cnidaria</taxon>
        <taxon>Anthozoa</taxon>
        <taxon>Hexacorallia</taxon>
        <taxon>Scleractinia</taxon>
        <taxon>Caryophylliina</taxon>
        <taxon>Caryophylliidae</taxon>
        <taxon>Desmophyllum</taxon>
    </lineage>
</organism>
<evidence type="ECO:0000256" key="5">
    <source>
        <dbReference type="ARBA" id="ARBA00022964"/>
    </source>
</evidence>
<dbReference type="Proteomes" id="UP001163046">
    <property type="component" value="Unassembled WGS sequence"/>
</dbReference>
<evidence type="ECO:0000256" key="7">
    <source>
        <dbReference type="ARBA" id="ARBA00023004"/>
    </source>
</evidence>
<proteinExistence type="predicted"/>
<dbReference type="SMART" id="SM00558">
    <property type="entry name" value="JmjC"/>
    <property type="match status" value="1"/>
</dbReference>
<dbReference type="GO" id="GO:0031648">
    <property type="term" value="P:protein destabilization"/>
    <property type="evidence" value="ECO:0007669"/>
    <property type="project" value="UniProtKB-ARBA"/>
</dbReference>
<comment type="subcellular location">
    <subcellularLocation>
        <location evidence="2">Nucleus</location>
    </subcellularLocation>
</comment>
<keyword evidence="3" id="KW-0479">Metal-binding</keyword>
<keyword evidence="5" id="KW-0223">Dioxygenase</keyword>
<dbReference type="Pfam" id="PF13621">
    <property type="entry name" value="Cupin_8"/>
    <property type="match status" value="1"/>
</dbReference>
<evidence type="ECO:0000256" key="13">
    <source>
        <dbReference type="ARBA" id="ARBA00049800"/>
    </source>
</evidence>
<keyword evidence="11" id="KW-0539">Nucleus</keyword>
<dbReference type="InterPro" id="IPR003347">
    <property type="entry name" value="JmjC_dom"/>
</dbReference>
<evidence type="ECO:0000256" key="2">
    <source>
        <dbReference type="ARBA" id="ARBA00004123"/>
    </source>
</evidence>
<reference evidence="16" key="1">
    <citation type="submission" date="2023-01" db="EMBL/GenBank/DDBJ databases">
        <title>Genome assembly of the deep-sea coral Lophelia pertusa.</title>
        <authorList>
            <person name="Herrera S."/>
            <person name="Cordes E."/>
        </authorList>
    </citation>
    <scope>NUCLEOTIDE SEQUENCE</scope>
    <source>
        <strain evidence="16">USNM1676648</strain>
        <tissue evidence="16">Polyp</tissue>
    </source>
</reference>
<dbReference type="GO" id="GO:0048511">
    <property type="term" value="P:rhythmic process"/>
    <property type="evidence" value="ECO:0007669"/>
    <property type="project" value="UniProtKB-KW"/>
</dbReference>
<accession>A0A9W9YIK4</accession>
<evidence type="ECO:0000313" key="16">
    <source>
        <dbReference type="EMBL" id="KAJ7339468.1"/>
    </source>
</evidence>
<evidence type="ECO:0000256" key="6">
    <source>
        <dbReference type="ARBA" id="ARBA00023002"/>
    </source>
</evidence>
<evidence type="ECO:0000256" key="12">
    <source>
        <dbReference type="ARBA" id="ARBA00023306"/>
    </source>
</evidence>
<evidence type="ECO:0000256" key="3">
    <source>
        <dbReference type="ARBA" id="ARBA00022723"/>
    </source>
</evidence>
<keyword evidence="9" id="KW-0090">Biological rhythms</keyword>